<evidence type="ECO:0000313" key="2">
    <source>
        <dbReference type="Proteomes" id="UP001230649"/>
    </source>
</evidence>
<evidence type="ECO:0000313" key="1">
    <source>
        <dbReference type="EMBL" id="KAJ9107115.1"/>
    </source>
</evidence>
<accession>A0ACC2W7N9</accession>
<name>A0ACC2W7N9_9TREE</name>
<dbReference type="EMBL" id="JASBWS010000038">
    <property type="protein sequence ID" value="KAJ9107115.1"/>
    <property type="molecule type" value="Genomic_DNA"/>
</dbReference>
<dbReference type="Proteomes" id="UP001230649">
    <property type="component" value="Unassembled WGS sequence"/>
</dbReference>
<protein>
    <submittedName>
        <fullName evidence="1">Uncharacterized protein</fullName>
    </submittedName>
</protein>
<comment type="caution">
    <text evidence="1">The sequence shown here is derived from an EMBL/GenBank/DDBJ whole genome shotgun (WGS) entry which is preliminary data.</text>
</comment>
<organism evidence="1 2">
    <name type="scientific">Naganishia adeliensis</name>
    <dbReference type="NCBI Taxonomy" id="92952"/>
    <lineage>
        <taxon>Eukaryota</taxon>
        <taxon>Fungi</taxon>
        <taxon>Dikarya</taxon>
        <taxon>Basidiomycota</taxon>
        <taxon>Agaricomycotina</taxon>
        <taxon>Tremellomycetes</taxon>
        <taxon>Filobasidiales</taxon>
        <taxon>Filobasidiaceae</taxon>
        <taxon>Naganishia</taxon>
    </lineage>
</organism>
<sequence length="334" mass="38087">MLVFGSFSATPQSYGNKPVKTLVEPDRKTSAIPADAKDQFIQDLTRDGFAVLRNDIDPGETAKYADKAHDWLEGFNMGYKRDDSTTWKKENIPYQSSGIYSQFSFAHAQWVWDLKTDPRWVEAFEKIWGTKELLVSFDGGNLSIPLSAEQIARREPWPHTDQSPLRPDLYCIQSLVNLLPNGEKDGGLWVMRGSAALFPELVKAFDLQCTGRDFFKYKPEHIEWLKKRGCEWVHPDLNPGDTVFWDSREAHTAEPPEAGRPRMAVYACYKPAKDITPESLKRKQEAFEKGYCTTHDPITGIHKENSNADWNVLFPYGKPVLSESQLKYAGMVPY</sequence>
<proteinExistence type="predicted"/>
<reference evidence="1" key="1">
    <citation type="submission" date="2023-04" db="EMBL/GenBank/DDBJ databases">
        <title>Draft Genome sequencing of Naganishia species isolated from polar environments using Oxford Nanopore Technology.</title>
        <authorList>
            <person name="Leo P."/>
            <person name="Venkateswaran K."/>
        </authorList>
    </citation>
    <scope>NUCLEOTIDE SEQUENCE</scope>
    <source>
        <strain evidence="1">MNA-CCFEE 5262</strain>
    </source>
</reference>
<keyword evidence="2" id="KW-1185">Reference proteome</keyword>
<gene>
    <name evidence="1" type="ORF">QFC20_003840</name>
</gene>